<dbReference type="EMBL" id="CP003283">
    <property type="protein sequence ID" value="AFL96780.1"/>
    <property type="molecule type" value="Genomic_DNA"/>
</dbReference>
<evidence type="ECO:0000313" key="6">
    <source>
        <dbReference type="EMBL" id="AFL96780.1"/>
    </source>
</evidence>
<dbReference type="CDD" id="cd06575">
    <property type="entry name" value="PASTA_Pbp2x-like_2"/>
    <property type="match status" value="1"/>
</dbReference>
<comment type="subcellular location">
    <subcellularLocation>
        <location evidence="1">Membrane</location>
    </subcellularLocation>
</comment>
<dbReference type="eggNOG" id="COG2815">
    <property type="taxonomic scope" value="Bacteria"/>
</dbReference>
<dbReference type="InterPro" id="IPR005543">
    <property type="entry name" value="PASTA_dom"/>
</dbReference>
<dbReference type="InterPro" id="IPR001460">
    <property type="entry name" value="PCN-bd_Tpept"/>
</dbReference>
<name>I3ZYJ6_ORNRL</name>
<dbReference type="eggNOG" id="COG0768">
    <property type="taxonomic scope" value="Bacteria"/>
</dbReference>
<dbReference type="Pfam" id="PF03793">
    <property type="entry name" value="PASTA"/>
    <property type="match status" value="1"/>
</dbReference>
<dbReference type="AlphaFoldDB" id="I3ZYJ6"/>
<dbReference type="PATRIC" id="fig|867902.3.peg.564"/>
<keyword evidence="6" id="KW-0131">Cell cycle</keyword>
<dbReference type="SUPFAM" id="SSF56601">
    <property type="entry name" value="beta-lactamase/transpeptidase-like"/>
    <property type="match status" value="1"/>
</dbReference>
<dbReference type="InterPro" id="IPR012338">
    <property type="entry name" value="Beta-lactam/transpept-like"/>
</dbReference>
<evidence type="ECO:0000256" key="3">
    <source>
        <dbReference type="ARBA" id="ARBA00023136"/>
    </source>
</evidence>
<dbReference type="InterPro" id="IPR005311">
    <property type="entry name" value="PBP_dimer"/>
</dbReference>
<dbReference type="GeneID" id="97257314"/>
<dbReference type="GO" id="GO:0005886">
    <property type="term" value="C:plasma membrane"/>
    <property type="evidence" value="ECO:0007669"/>
    <property type="project" value="TreeGrafter"/>
</dbReference>
<accession>I3ZYJ6</accession>
<keyword evidence="2" id="KW-0121">Carboxypeptidase</keyword>
<dbReference type="STRING" id="867902.Ornrh_0579"/>
<reference evidence="6 7" key="1">
    <citation type="submission" date="2012-06" db="EMBL/GenBank/DDBJ databases">
        <title>The complete genome of Ornithobacterium rhinotracheale DSM 15997.</title>
        <authorList>
            <consortium name="US DOE Joint Genome Institute (JGI-PGF)"/>
            <person name="Lucas S."/>
            <person name="Copeland A."/>
            <person name="Lapidus A."/>
            <person name="Goodwin L."/>
            <person name="Pitluck S."/>
            <person name="Peters L."/>
            <person name="Mikhailova N."/>
            <person name="Teshima H."/>
            <person name="Kyrpides N."/>
            <person name="Mavromatis K."/>
            <person name="Pagani I."/>
            <person name="Ivanova N."/>
            <person name="Ovchinnikova G."/>
            <person name="Zeytun A."/>
            <person name="Detter J.C."/>
            <person name="Han C."/>
            <person name="Land M."/>
            <person name="Hauser L."/>
            <person name="Markowitz V."/>
            <person name="Cheng J.-F."/>
            <person name="Hugenholtz P."/>
            <person name="Woyke T."/>
            <person name="Wu D."/>
            <person name="Lang E."/>
            <person name="Kopitz M."/>
            <person name="Brambilla E."/>
            <person name="Klenk H.-P."/>
            <person name="Eisen J.A."/>
        </authorList>
    </citation>
    <scope>NUCLEOTIDE SEQUENCE [LARGE SCALE GENOMIC DNA]</scope>
    <source>
        <strain evidence="7">ATCC 51463 / DSM 15997 / CCUG 23171 / LMG 9086</strain>
    </source>
</reference>
<dbReference type="PANTHER" id="PTHR30627">
    <property type="entry name" value="PEPTIDOGLYCAN D,D-TRANSPEPTIDASE"/>
    <property type="match status" value="1"/>
</dbReference>
<organism evidence="6 7">
    <name type="scientific">Ornithobacterium rhinotracheale (strain ATCC 51463 / DSM 15997 / CCUG 23171 / CIP 104009 / LMG 9086)</name>
    <dbReference type="NCBI Taxonomy" id="867902"/>
    <lineage>
        <taxon>Bacteria</taxon>
        <taxon>Pseudomonadati</taxon>
        <taxon>Bacteroidota</taxon>
        <taxon>Flavobacteriia</taxon>
        <taxon>Flavobacteriales</taxon>
        <taxon>Weeksellaceae</taxon>
        <taxon>Ornithobacterium</taxon>
    </lineage>
</organism>
<sequence>MTNNKDKYLKLRGYAVAVVFILVVIGIYIKLFNLQVDPNERKKFEEFAEKTNFREAVIPAQRGNLYAADGSLLATSVKIYDIAIDGKAMRQDLIDKHLNGLSDSLHALFGKPANYYAQLILKAKAQNKQYVKIARGINFQQLKRLKTFPIFEKGQIKGGLIVDERLVRERSVKDIGSRTLGYVKDSVKVGLEGAYNELLAGKDGRRLEQRMGGGNWKPIDVSTEVNAEEGYDVVTTIDIPLQNVAYNALYDQLSQYEAEYGCIVIMEVKTGEIKAIANLTRLQDGNYADIQNFAVGEASEPGSTIKTISLLAALKEGVVDTATTVETGGGRAKLYGRVISDSHGYGTINVRQVLEKSSNIGTAKIITGAYQDKPEKFMNIITREWKMGEPLGVDIPGEAKPFFPDPNKKSWSKQSLSSVSFGYESKITPLQILTFYNGIANNGVMLKPLFVKEIRKKGALIKKFEPTVRVPKMAQDSTIRKMQNMLASVMKRGTGRSFNNQEYPTAGKTGTARVEYWIKNQPIQYRASFCGYFPADNPRYSCYVMAHKPSRNKGFYGGTVAGPIFKAIADYVYVNTPKTYFAENRKAQPDKQNAHGFELKNNKIPNLKGKLAYEVIPALENAGLKVSYTGMGKIVNQSLPEGTTIKKGTHIQLALSHL</sequence>
<dbReference type="Gene3D" id="3.40.710.10">
    <property type="entry name" value="DD-peptidase/beta-lactamase superfamily"/>
    <property type="match status" value="1"/>
</dbReference>
<keyword evidence="4" id="KW-0812">Transmembrane</keyword>
<dbReference type="HOGENOM" id="CLU_009289_6_4_10"/>
<evidence type="ECO:0000256" key="1">
    <source>
        <dbReference type="ARBA" id="ARBA00004370"/>
    </source>
</evidence>
<feature type="transmembrane region" description="Helical" evidence="4">
    <location>
        <begin position="12"/>
        <end position="32"/>
    </location>
</feature>
<evidence type="ECO:0000313" key="7">
    <source>
        <dbReference type="Proteomes" id="UP000006051"/>
    </source>
</evidence>
<dbReference type="GeneID" id="71569490"/>
<dbReference type="Gene3D" id="3.90.1310.10">
    <property type="entry name" value="Penicillin-binding protein 2a (Domain 2)"/>
    <property type="match status" value="1"/>
</dbReference>
<keyword evidence="3 4" id="KW-0472">Membrane</keyword>
<dbReference type="InterPro" id="IPR050515">
    <property type="entry name" value="Beta-lactam/transpept"/>
</dbReference>
<feature type="domain" description="PASTA" evidence="5">
    <location>
        <begin position="600"/>
        <end position="657"/>
    </location>
</feature>
<dbReference type="GO" id="GO:0004180">
    <property type="term" value="F:carboxypeptidase activity"/>
    <property type="evidence" value="ECO:0007669"/>
    <property type="project" value="UniProtKB-KW"/>
</dbReference>
<dbReference type="PANTHER" id="PTHR30627:SF1">
    <property type="entry name" value="PEPTIDOGLYCAN D,D-TRANSPEPTIDASE FTSI"/>
    <property type="match status" value="1"/>
</dbReference>
<dbReference type="PROSITE" id="PS51178">
    <property type="entry name" value="PASTA"/>
    <property type="match status" value="1"/>
</dbReference>
<dbReference type="KEGG" id="orh:Ornrh_0579"/>
<dbReference type="SMART" id="SM00740">
    <property type="entry name" value="PASTA"/>
    <property type="match status" value="1"/>
</dbReference>
<evidence type="ECO:0000256" key="4">
    <source>
        <dbReference type="SAM" id="Phobius"/>
    </source>
</evidence>
<dbReference type="GO" id="GO:0071555">
    <property type="term" value="P:cell wall organization"/>
    <property type="evidence" value="ECO:0007669"/>
    <property type="project" value="TreeGrafter"/>
</dbReference>
<dbReference type="Pfam" id="PF00905">
    <property type="entry name" value="Transpeptidase"/>
    <property type="match status" value="1"/>
</dbReference>
<dbReference type="Pfam" id="PF03717">
    <property type="entry name" value="PBP_dimer"/>
    <property type="match status" value="1"/>
</dbReference>
<keyword evidence="7" id="KW-1185">Reference proteome</keyword>
<keyword evidence="2" id="KW-0645">Protease</keyword>
<dbReference type="Gene3D" id="3.30.10.20">
    <property type="match status" value="1"/>
</dbReference>
<evidence type="ECO:0000259" key="5">
    <source>
        <dbReference type="PROSITE" id="PS51178"/>
    </source>
</evidence>
<dbReference type="GO" id="GO:0051301">
    <property type="term" value="P:cell division"/>
    <property type="evidence" value="ECO:0007669"/>
    <property type="project" value="UniProtKB-KW"/>
</dbReference>
<dbReference type="Gene3D" id="3.30.450.330">
    <property type="match status" value="1"/>
</dbReference>
<keyword evidence="4" id="KW-1133">Transmembrane helix</keyword>
<protein>
    <submittedName>
        <fullName evidence="6">Cell division protein FtsI/penicillin-binding protein 2</fullName>
    </submittedName>
</protein>
<evidence type="ECO:0000256" key="2">
    <source>
        <dbReference type="ARBA" id="ARBA00022645"/>
    </source>
</evidence>
<dbReference type="InterPro" id="IPR036138">
    <property type="entry name" value="PBP_dimer_sf"/>
</dbReference>
<proteinExistence type="predicted"/>
<keyword evidence="6" id="KW-0132">Cell division</keyword>
<dbReference type="Proteomes" id="UP000006051">
    <property type="component" value="Chromosome"/>
</dbReference>
<dbReference type="GO" id="GO:0008658">
    <property type="term" value="F:penicillin binding"/>
    <property type="evidence" value="ECO:0007669"/>
    <property type="project" value="InterPro"/>
</dbReference>
<gene>
    <name evidence="6" type="ordered locus">Ornrh_0579</name>
</gene>
<dbReference type="SUPFAM" id="SSF54184">
    <property type="entry name" value="Penicillin-binding protein 2x (pbp-2x), c-terminal domain"/>
    <property type="match status" value="1"/>
</dbReference>
<dbReference type="RefSeq" id="WP_014790401.1">
    <property type="nucleotide sequence ID" value="NC_018016.1"/>
</dbReference>
<keyword evidence="2" id="KW-0378">Hydrolase</keyword>
<dbReference type="SUPFAM" id="SSF56519">
    <property type="entry name" value="Penicillin binding protein dimerisation domain"/>
    <property type="match status" value="1"/>
</dbReference>